<comment type="subcellular location">
    <subcellularLocation>
        <location evidence="1">Membrane</location>
        <topology evidence="1">Multi-pass membrane protein</topology>
    </subcellularLocation>
</comment>
<dbReference type="GO" id="GO:0016020">
    <property type="term" value="C:membrane"/>
    <property type="evidence" value="ECO:0007669"/>
    <property type="project" value="UniProtKB-SubCell"/>
</dbReference>
<comment type="caution">
    <text evidence="7">The sequence shown here is derived from an EMBL/GenBank/DDBJ whole genome shotgun (WGS) entry which is preliminary data.</text>
</comment>
<evidence type="ECO:0000256" key="3">
    <source>
        <dbReference type="ARBA" id="ARBA00022692"/>
    </source>
</evidence>
<dbReference type="GO" id="GO:0035673">
    <property type="term" value="F:oligopeptide transmembrane transporter activity"/>
    <property type="evidence" value="ECO:0007669"/>
    <property type="project" value="InterPro"/>
</dbReference>
<keyword evidence="8" id="KW-1185">Reference proteome</keyword>
<reference evidence="7 8" key="1">
    <citation type="submission" date="2011-08" db="EMBL/GenBank/DDBJ databases">
        <title>The Genome Sequence of Clostridium hathewayi WAL-18680.</title>
        <authorList>
            <consortium name="The Broad Institute Genome Sequencing Platform"/>
            <person name="Earl A."/>
            <person name="Ward D."/>
            <person name="Feldgarden M."/>
            <person name="Gevers D."/>
            <person name="Finegold S.M."/>
            <person name="Summanen P.H."/>
            <person name="Molitoris D.R."/>
            <person name="Song M."/>
            <person name="Daigneault M."/>
            <person name="Allen-Vercoe E."/>
            <person name="Young S.K."/>
            <person name="Zeng Q."/>
            <person name="Gargeya S."/>
            <person name="Fitzgerald M."/>
            <person name="Haas B."/>
            <person name="Abouelleil A."/>
            <person name="Alvarado L."/>
            <person name="Arachchi H.M."/>
            <person name="Berlin A."/>
            <person name="Brown A."/>
            <person name="Chapman S.B."/>
            <person name="Chen Z."/>
            <person name="Dunbar C."/>
            <person name="Freedman E."/>
            <person name="Gearin G."/>
            <person name="Gellesch M."/>
            <person name="Goldberg J."/>
            <person name="Griggs A."/>
            <person name="Gujja S."/>
            <person name="Heiman D."/>
            <person name="Howarth C."/>
            <person name="Larson L."/>
            <person name="Lui A."/>
            <person name="MacDonald P.J.P."/>
            <person name="Montmayeur A."/>
            <person name="Murphy C."/>
            <person name="Neiman D."/>
            <person name="Pearson M."/>
            <person name="Priest M."/>
            <person name="Roberts A."/>
            <person name="Saif S."/>
            <person name="Shea T."/>
            <person name="Shenoy N."/>
            <person name="Sisk P."/>
            <person name="Stolte C."/>
            <person name="Sykes S."/>
            <person name="Wortman J."/>
            <person name="Nusbaum C."/>
            <person name="Birren B."/>
        </authorList>
    </citation>
    <scope>NUCLEOTIDE SEQUENCE [LARGE SCALE GENOMIC DNA]</scope>
    <source>
        <strain evidence="7 8">WAL-18680</strain>
    </source>
</reference>
<keyword evidence="4 6" id="KW-1133">Transmembrane helix</keyword>
<feature type="transmembrane region" description="Helical" evidence="6">
    <location>
        <begin position="20"/>
        <end position="38"/>
    </location>
</feature>
<feature type="transmembrane region" description="Helical" evidence="6">
    <location>
        <begin position="85"/>
        <end position="105"/>
    </location>
</feature>
<evidence type="ECO:0000313" key="8">
    <source>
        <dbReference type="Proteomes" id="UP000005384"/>
    </source>
</evidence>
<feature type="transmembrane region" description="Helical" evidence="6">
    <location>
        <begin position="529"/>
        <end position="549"/>
    </location>
</feature>
<keyword evidence="3 6" id="KW-0812">Transmembrane</keyword>
<evidence type="ECO:0000256" key="1">
    <source>
        <dbReference type="ARBA" id="ARBA00004141"/>
    </source>
</evidence>
<dbReference type="PATRIC" id="fig|742737.3.peg.3646"/>
<feature type="transmembrane region" description="Helical" evidence="6">
    <location>
        <begin position="277"/>
        <end position="302"/>
    </location>
</feature>
<feature type="transmembrane region" description="Helical" evidence="6">
    <location>
        <begin position="448"/>
        <end position="469"/>
    </location>
</feature>
<dbReference type="Pfam" id="PF03169">
    <property type="entry name" value="OPT"/>
    <property type="match status" value="1"/>
</dbReference>
<dbReference type="Proteomes" id="UP000005384">
    <property type="component" value="Unassembled WGS sequence"/>
</dbReference>
<gene>
    <name evidence="7" type="ORF">HMPREF9473_03668</name>
</gene>
<dbReference type="InterPro" id="IPR045035">
    <property type="entry name" value="YSL-like"/>
</dbReference>
<keyword evidence="2" id="KW-0813">Transport</keyword>
<dbReference type="PANTHER" id="PTHR31645:SF0">
    <property type="entry name" value="OLIGOPEPTIDE TRANSPORTER YGL114W-RELATED"/>
    <property type="match status" value="1"/>
</dbReference>
<feature type="transmembrane region" description="Helical" evidence="6">
    <location>
        <begin position="604"/>
        <end position="625"/>
    </location>
</feature>
<sequence>MNEQKEFKPYIPADKVTPEITVTSIVMGIILAVVFGAANAYLGLRVGMTISASIPAAVIAMGVIRRIMRKKSILESNLVQTIGSAGESLAAGAIFTLPALFLWAGEGKMETPGILEITLIAFIGGILGVLFMVPLRNALIVREHGILPYPEGTACAEVLLAGEEGGANASTVFAGMGIAAIFKFIIDGLKLVPSEVSFRVKGYAGEIGTQIYPAVMSVGYICGPRISSYMFAGGIVSWLVLIPAIVLFGADLTLYPGTEPIGQIFAEGGAGAIWGSYIRYIGAGALAAGGIISLVKSLPLIIRTFRDAMKGLTGARSEGGSRTSQDLNMKLIIIGIAVLTLLIWLVPVIPVTLMGAIIVVIFGFFFATVSSRMVGLVGSSNNPVSGMAIATLLIATIILKMTGDSGIHGMQGAIAIGSIICIVAAIAGDTSQDLKTGYLLGATPKKQQIGEFIGVISAAFAIGGVLYLLNAAWGFGSEELGAPQAMLMKMIIEGVMENNLPWALVFMGVFLAVAVEVVGIPVLPFAIGVYLPVQLNACIMAGGLVRLAFDRMKREEKEKETIVSDGLLYCSGMIAGEGLVGILLALLAVFGLDKAIDLSGMLNLPAAFSNIGSLVVFGLVILTLLKFSLWKKRKTV</sequence>
<dbReference type="AlphaFoldDB" id="G5IJJ0"/>
<feature type="transmembrane region" description="Helical" evidence="6">
    <location>
        <begin position="229"/>
        <end position="250"/>
    </location>
</feature>
<organism evidence="7 8">
    <name type="scientific">Hungatella hathewayi WAL-18680</name>
    <dbReference type="NCBI Taxonomy" id="742737"/>
    <lineage>
        <taxon>Bacteria</taxon>
        <taxon>Bacillati</taxon>
        <taxon>Bacillota</taxon>
        <taxon>Clostridia</taxon>
        <taxon>Lachnospirales</taxon>
        <taxon>Lachnospiraceae</taxon>
        <taxon>Hungatella</taxon>
    </lineage>
</organism>
<evidence type="ECO:0000313" key="7">
    <source>
        <dbReference type="EMBL" id="EHI58210.1"/>
    </source>
</evidence>
<feature type="transmembrane region" description="Helical" evidence="6">
    <location>
        <begin position="409"/>
        <end position="428"/>
    </location>
</feature>
<feature type="transmembrane region" description="Helical" evidence="6">
    <location>
        <begin position="569"/>
        <end position="592"/>
    </location>
</feature>
<dbReference type="EMBL" id="ADLN01000104">
    <property type="protein sequence ID" value="EHI58210.1"/>
    <property type="molecule type" value="Genomic_DNA"/>
</dbReference>
<dbReference type="InterPro" id="IPR004813">
    <property type="entry name" value="OPT"/>
</dbReference>
<evidence type="ECO:0000256" key="6">
    <source>
        <dbReference type="SAM" id="Phobius"/>
    </source>
</evidence>
<feature type="transmembrane region" description="Helical" evidence="6">
    <location>
        <begin position="44"/>
        <end position="64"/>
    </location>
</feature>
<dbReference type="InterPro" id="IPR004814">
    <property type="entry name" value="Oligopep_transpt"/>
</dbReference>
<proteinExistence type="predicted"/>
<evidence type="ECO:0000256" key="4">
    <source>
        <dbReference type="ARBA" id="ARBA00022989"/>
    </source>
</evidence>
<dbReference type="RefSeq" id="WP_006781659.1">
    <property type="nucleotide sequence ID" value="NZ_CP040506.1"/>
</dbReference>
<dbReference type="HOGENOM" id="CLU_018238_0_0_9"/>
<feature type="transmembrane region" description="Helical" evidence="6">
    <location>
        <begin position="500"/>
        <end position="523"/>
    </location>
</feature>
<evidence type="ECO:0000256" key="5">
    <source>
        <dbReference type="ARBA" id="ARBA00023136"/>
    </source>
</evidence>
<dbReference type="PANTHER" id="PTHR31645">
    <property type="entry name" value="OLIGOPEPTIDE TRANSPORTER YGL114W-RELATED"/>
    <property type="match status" value="1"/>
</dbReference>
<evidence type="ECO:0000256" key="2">
    <source>
        <dbReference type="ARBA" id="ARBA00022448"/>
    </source>
</evidence>
<name>G5IJJ0_9FIRM</name>
<accession>G5IJJ0</accession>
<keyword evidence="5 6" id="KW-0472">Membrane</keyword>
<dbReference type="OrthoDB" id="9809340at2"/>
<feature type="transmembrane region" description="Helical" evidence="6">
    <location>
        <begin position="331"/>
        <end position="364"/>
    </location>
</feature>
<feature type="transmembrane region" description="Helical" evidence="6">
    <location>
        <begin position="117"/>
        <end position="135"/>
    </location>
</feature>
<protein>
    <submittedName>
        <fullName evidence="7">OPT family oligopeptide transporter</fullName>
    </submittedName>
</protein>
<feature type="transmembrane region" description="Helical" evidence="6">
    <location>
        <begin position="384"/>
        <end position="402"/>
    </location>
</feature>
<dbReference type="NCBIfam" id="TIGR00733">
    <property type="entry name" value="OPT family oligopeptide transporter"/>
    <property type="match status" value="1"/>
</dbReference>